<dbReference type="EMBL" id="UINC01225343">
    <property type="protein sequence ID" value="SVE55366.1"/>
    <property type="molecule type" value="Genomic_DNA"/>
</dbReference>
<accession>A0A383EET4</accession>
<sequence>MMMKKILFILLIGLVSAENTLIFENIGGGLWNVVCSSDADVGGFQFNVEGAAITDASGGAASEA</sequence>
<evidence type="ECO:0000313" key="1">
    <source>
        <dbReference type="EMBL" id="SVE55366.1"/>
    </source>
</evidence>
<protein>
    <submittedName>
        <fullName evidence="1">Uncharacterized protein</fullName>
    </submittedName>
</protein>
<organism evidence="1">
    <name type="scientific">marine metagenome</name>
    <dbReference type="NCBI Taxonomy" id="408172"/>
    <lineage>
        <taxon>unclassified sequences</taxon>
        <taxon>metagenomes</taxon>
        <taxon>ecological metagenomes</taxon>
    </lineage>
</organism>
<feature type="non-terminal residue" evidence="1">
    <location>
        <position position="64"/>
    </location>
</feature>
<reference evidence="1" key="1">
    <citation type="submission" date="2018-05" db="EMBL/GenBank/DDBJ databases">
        <authorList>
            <person name="Lanie J.A."/>
            <person name="Ng W.-L."/>
            <person name="Kazmierczak K.M."/>
            <person name="Andrzejewski T.M."/>
            <person name="Davidsen T.M."/>
            <person name="Wayne K.J."/>
            <person name="Tettelin H."/>
            <person name="Glass J.I."/>
            <person name="Rusch D."/>
            <person name="Podicherti R."/>
            <person name="Tsui H.-C.T."/>
            <person name="Winkler M.E."/>
        </authorList>
    </citation>
    <scope>NUCLEOTIDE SEQUENCE</scope>
</reference>
<gene>
    <name evidence="1" type="ORF">METZ01_LOCUS508220</name>
</gene>
<proteinExistence type="predicted"/>
<name>A0A383EET4_9ZZZZ</name>
<dbReference type="AlphaFoldDB" id="A0A383EET4"/>